<dbReference type="InterPro" id="IPR008928">
    <property type="entry name" value="6-hairpin_glycosidase_sf"/>
</dbReference>
<proteinExistence type="predicted"/>
<feature type="region of interest" description="Disordered" evidence="1">
    <location>
        <begin position="1126"/>
        <end position="1187"/>
    </location>
</feature>
<feature type="region of interest" description="Disordered" evidence="1">
    <location>
        <begin position="1455"/>
        <end position="1522"/>
    </location>
</feature>
<dbReference type="STRING" id="60175.A0A1V6Z9K5"/>
<comment type="caution">
    <text evidence="4">The sequence shown here is derived from an EMBL/GenBank/DDBJ whole genome shotgun (WGS) entry which is preliminary data.</text>
</comment>
<dbReference type="GO" id="GO:0004553">
    <property type="term" value="F:hydrolase activity, hydrolyzing O-glycosyl compounds"/>
    <property type="evidence" value="ECO:0007669"/>
    <property type="project" value="UniProtKB-ARBA"/>
</dbReference>
<feature type="region of interest" description="Disordered" evidence="1">
    <location>
        <begin position="769"/>
        <end position="799"/>
    </location>
</feature>
<feature type="domain" description="Trehalase-like N-terminal" evidence="3">
    <location>
        <begin position="8"/>
        <end position="113"/>
    </location>
</feature>
<feature type="compositionally biased region" description="Polar residues" evidence="1">
    <location>
        <begin position="770"/>
        <end position="784"/>
    </location>
</feature>
<dbReference type="SUPFAM" id="SSF48208">
    <property type="entry name" value="Six-hairpin glycosidases"/>
    <property type="match status" value="1"/>
</dbReference>
<protein>
    <submittedName>
        <fullName evidence="4">Uncharacterized protein</fullName>
    </submittedName>
</protein>
<dbReference type="Proteomes" id="UP000191691">
    <property type="component" value="Unassembled WGS sequence"/>
</dbReference>
<dbReference type="GO" id="GO:0005975">
    <property type="term" value="P:carbohydrate metabolic process"/>
    <property type="evidence" value="ECO:0007669"/>
    <property type="project" value="InterPro"/>
</dbReference>
<dbReference type="Pfam" id="PF19291">
    <property type="entry name" value="TREH_N"/>
    <property type="match status" value="1"/>
</dbReference>
<gene>
    <name evidence="4" type="ORF">PENNAL_c0001G08667</name>
</gene>
<accession>A0A1V6Z9K5</accession>
<sequence>MTEPLYNAIEDYGLVGDMHTCALISKAGSLDYMCWPVFDSPTVFCRLLDDKKGGFFSVKPHKTVVDAHSKQRYLPYSNLLETRWTNEDGVATLLDYFPVTPKKGVQQSRLLSGYCPCNEPGTNRFKSGLQHSGLIRKLECSRGSMELQVQLFPAFNYARDSHNTRAKLDNDMCKHRLQTVHFESETERLQLEIFADSREPDKLGFPSASLKLEERDGLRGRGFVAWIRLSEGQTVHLVLHSPEKSVPSTATMGAYLMKMEEETSDYWTDWTRKCQFRGHYRETVERSLLILKLLTYKPTGAIIAAPTFSLPENVGGARNWDYRYSWVRDTAFTLYVFLKMGYSQEAESYVNFIFERIFPHASQDLDPNSKKPFLPLMFTIRGEYDIPEVELDHLDGYKGSKPVRVGNAAVFHTQLDIYGELLDSIYLYNKHGNPITYDQWNSIRRMINYVLGVRNHKDMSIWESRGQVQNFIYSKIMMWVALDRGIRLAEKRSSLPCPDRFEWVKVRDEMYDEIMAKGYNEERGHFCQSYESPEVLDASILIAPLVFFVAPNDPRFISTLRRILQGPEKEGLSSAKMVFRYDHEKANDGMAGGEGAFIMVTFWLVEAMARAAKYDVPIPNIWKLALSHFDNILSYANHLGMFSEEVAISDDHQEAPGLPQIPFIIIFGGLCANTNISEQSSCQGVLLFSPLAGDVLREPIVPYSSSDVIGIPTCLMAGLDWADKPNADLALSDEEDFVSSPSTASRELEGVAKQNLTLALGKLRLEQESLNKSSEQDATPTTPRTEGPNHTPPELEMAKTPLKLLDLPLDILKEIIKEVTHTTDLTSLALTCSALHSLAIPHMYSRFDIVWPESLNPSTDDYSGVDALSYGLSTLVMGEDVFNRLPLSRSDHVKSSCVNCGCDNLHHQPNSDPGNNGDRFRSRRGNHYAQYTRTFSIGNGPLSWVQEYSVTKEVGKMLGTLVALAVARMVNLETFVWDMPTGVVREIWLALASLADRPGHDCRLERIWVRWHDNSENALRSSSAAATRLFQKYKHVEHPSLSVLPPLKSVAVLDIDEPAYVEELALLIERSRHRLSELRIGIAEKAHMSAWLLCGKDSAGSTGWPRADGVLGILTRRHLNKNQDNSIITSLEDGSMPSEGSINKSPKSTESTATVNPSGEQQPPSTTNDKKSPPNSGVPNRSARSQPPSYKLDYEILYLNVLELERVPLSVPTLLPAVDWTGLTTLTIMRCEDHEKLWRALRRKYAPPAMPAKRPQDAERRASASSVEYSLNLKHIRTDTVSPYLILFIKDALAPNTLESVYLHEAPGHESAVHIDAIYKHILRKHRQSLRKVLIDATDRIIGAGYSGTRWHKWMFNHDMISFVTSGKMPQLKELGMAMHYRDWHFFLQRLPNMSQLRALYLPHIHHAVHRDLKELALQVLDIVSIRPDLKIAYIGLHIKCYQILEARHDDNPLDFDDNPAIDHSPTHSEDEDEGWANPDHESEEDSDDSDDASGAADTDLLSSDPDDYDTEPDEEQGASRVRYRLQEILFYDEKVSIFKARHGVL</sequence>
<dbReference type="InterPro" id="IPR012341">
    <property type="entry name" value="6hp_glycosidase-like_sf"/>
</dbReference>
<dbReference type="Gene3D" id="1.50.10.10">
    <property type="match status" value="1"/>
</dbReference>
<feature type="compositionally biased region" description="Low complexity" evidence="1">
    <location>
        <begin position="1493"/>
        <end position="1504"/>
    </location>
</feature>
<dbReference type="InterPro" id="IPR011613">
    <property type="entry name" value="GH15-like"/>
</dbReference>
<dbReference type="EMBL" id="MOOB01000001">
    <property type="protein sequence ID" value="OQE96373.1"/>
    <property type="molecule type" value="Genomic_DNA"/>
</dbReference>
<organism evidence="4 5">
    <name type="scientific">Penicillium nalgiovense</name>
    <dbReference type="NCBI Taxonomy" id="60175"/>
    <lineage>
        <taxon>Eukaryota</taxon>
        <taxon>Fungi</taxon>
        <taxon>Dikarya</taxon>
        <taxon>Ascomycota</taxon>
        <taxon>Pezizomycotina</taxon>
        <taxon>Eurotiomycetes</taxon>
        <taxon>Eurotiomycetidae</taxon>
        <taxon>Eurotiales</taxon>
        <taxon>Aspergillaceae</taxon>
        <taxon>Penicillium</taxon>
    </lineage>
</organism>
<evidence type="ECO:0000313" key="5">
    <source>
        <dbReference type="Proteomes" id="UP000191691"/>
    </source>
</evidence>
<dbReference type="OMA" id="PHIHHAV"/>
<dbReference type="PANTHER" id="PTHR31616">
    <property type="entry name" value="TREHALASE"/>
    <property type="match status" value="1"/>
</dbReference>
<dbReference type="PANTHER" id="PTHR31616:SF0">
    <property type="entry name" value="GLUCAN 1,4-ALPHA-GLUCOSIDASE"/>
    <property type="match status" value="1"/>
</dbReference>
<evidence type="ECO:0000313" key="4">
    <source>
        <dbReference type="EMBL" id="OQE96373.1"/>
    </source>
</evidence>
<name>A0A1V6Z9K5_PENNA</name>
<evidence type="ECO:0000259" key="2">
    <source>
        <dbReference type="Pfam" id="PF00723"/>
    </source>
</evidence>
<evidence type="ECO:0000256" key="1">
    <source>
        <dbReference type="SAM" id="MobiDB-lite"/>
    </source>
</evidence>
<dbReference type="Pfam" id="PF00723">
    <property type="entry name" value="Glyco_hydro_15"/>
    <property type="match status" value="1"/>
</dbReference>
<feature type="compositionally biased region" description="Acidic residues" evidence="1">
    <location>
        <begin position="1482"/>
        <end position="1492"/>
    </location>
</feature>
<dbReference type="InterPro" id="IPR045582">
    <property type="entry name" value="Trehalase-like_N"/>
</dbReference>
<feature type="compositionally biased region" description="Polar residues" evidence="1">
    <location>
        <begin position="1138"/>
        <end position="1187"/>
    </location>
</feature>
<reference evidence="5" key="1">
    <citation type="journal article" date="2017" name="Nat. Microbiol.">
        <title>Global analysis of biosynthetic gene clusters reveals vast potential of secondary metabolite production in Penicillium species.</title>
        <authorList>
            <person name="Nielsen J.C."/>
            <person name="Grijseels S."/>
            <person name="Prigent S."/>
            <person name="Ji B."/>
            <person name="Dainat J."/>
            <person name="Nielsen K.F."/>
            <person name="Frisvad J.C."/>
            <person name="Workman M."/>
            <person name="Nielsen J."/>
        </authorList>
    </citation>
    <scope>NUCLEOTIDE SEQUENCE [LARGE SCALE GENOMIC DNA]</scope>
    <source>
        <strain evidence="5">IBT 13039</strain>
    </source>
</reference>
<feature type="domain" description="GH15-like" evidence="2">
    <location>
        <begin position="279"/>
        <end position="635"/>
    </location>
</feature>
<evidence type="ECO:0000259" key="3">
    <source>
        <dbReference type="Pfam" id="PF19291"/>
    </source>
</evidence>
<keyword evidence="5" id="KW-1185">Reference proteome</keyword>
<feature type="compositionally biased region" description="Acidic residues" evidence="1">
    <location>
        <begin position="1505"/>
        <end position="1517"/>
    </location>
</feature>